<dbReference type="InterPro" id="IPR050911">
    <property type="entry name" value="DRAM/TMEM150_Autophagy_Mod"/>
</dbReference>
<organism evidence="8 9">
    <name type="scientific">Phrynosoma platyrhinos</name>
    <name type="common">Desert horned lizard</name>
    <dbReference type="NCBI Taxonomy" id="52577"/>
    <lineage>
        <taxon>Eukaryota</taxon>
        <taxon>Metazoa</taxon>
        <taxon>Chordata</taxon>
        <taxon>Craniata</taxon>
        <taxon>Vertebrata</taxon>
        <taxon>Euteleostomi</taxon>
        <taxon>Lepidosauria</taxon>
        <taxon>Squamata</taxon>
        <taxon>Bifurcata</taxon>
        <taxon>Unidentata</taxon>
        <taxon>Episquamata</taxon>
        <taxon>Toxicofera</taxon>
        <taxon>Iguania</taxon>
        <taxon>Phrynosomatidae</taxon>
        <taxon>Phrynosomatinae</taxon>
        <taxon>Phrynosoma</taxon>
    </lineage>
</organism>
<gene>
    <name evidence="8" type="ORF">JD844_028535</name>
</gene>
<feature type="transmembrane region" description="Helical" evidence="6">
    <location>
        <begin position="15"/>
        <end position="33"/>
    </location>
</feature>
<dbReference type="PANTHER" id="PTHR21324">
    <property type="entry name" value="FASTING-INDUCIBLE INTEGRAL MEMBRANE PROTEIN TM6P1-RELATED"/>
    <property type="match status" value="1"/>
</dbReference>
<evidence type="ECO:0000256" key="2">
    <source>
        <dbReference type="ARBA" id="ARBA00006565"/>
    </source>
</evidence>
<keyword evidence="5 6" id="KW-0472">Membrane</keyword>
<feature type="transmembrane region" description="Helical" evidence="6">
    <location>
        <begin position="85"/>
        <end position="105"/>
    </location>
</feature>
<evidence type="ECO:0000256" key="1">
    <source>
        <dbReference type="ARBA" id="ARBA00004127"/>
    </source>
</evidence>
<dbReference type="InterPro" id="IPR019402">
    <property type="entry name" value="CWH43_N"/>
</dbReference>
<evidence type="ECO:0000256" key="3">
    <source>
        <dbReference type="ARBA" id="ARBA00022692"/>
    </source>
</evidence>
<dbReference type="Proteomes" id="UP000826234">
    <property type="component" value="Unassembled WGS sequence"/>
</dbReference>
<evidence type="ECO:0000256" key="5">
    <source>
        <dbReference type="ARBA" id="ARBA00023136"/>
    </source>
</evidence>
<evidence type="ECO:0000313" key="8">
    <source>
        <dbReference type="EMBL" id="KAH0616994.1"/>
    </source>
</evidence>
<reference evidence="8 9" key="1">
    <citation type="journal article" date="2022" name="Gigascience">
        <title>A chromosome-level genome assembly and annotation of the desert horned lizard, Phrynosoma platyrhinos, provides insight into chromosomal rearrangements among reptiles.</title>
        <authorList>
            <person name="Koochekian N."/>
            <person name="Ascanio A."/>
            <person name="Farleigh K."/>
            <person name="Card D.C."/>
            <person name="Schield D.R."/>
            <person name="Castoe T.A."/>
            <person name="Jezkova T."/>
        </authorList>
    </citation>
    <scope>NUCLEOTIDE SEQUENCE [LARGE SCALE GENOMIC DNA]</scope>
    <source>
        <strain evidence="8">NK-2021</strain>
    </source>
</reference>
<protein>
    <recommendedName>
        <fullName evidence="7">CWH43-like N-terminal domain-containing protein</fullName>
    </recommendedName>
</protein>
<accession>A0ABQ7SI56</accession>
<dbReference type="PANTHER" id="PTHR21324:SF11">
    <property type="entry name" value="DNA DAMAGE-REGULATED AUTOPHAGY MODULATOR PROTEIN 1"/>
    <property type="match status" value="1"/>
</dbReference>
<name>A0ABQ7SI56_PHRPL</name>
<evidence type="ECO:0000313" key="9">
    <source>
        <dbReference type="Proteomes" id="UP000826234"/>
    </source>
</evidence>
<feature type="transmembrane region" description="Helical" evidence="6">
    <location>
        <begin position="117"/>
        <end position="141"/>
    </location>
</feature>
<keyword evidence="4 6" id="KW-1133">Transmembrane helix</keyword>
<evidence type="ECO:0000256" key="6">
    <source>
        <dbReference type="SAM" id="Phobius"/>
    </source>
</evidence>
<keyword evidence="3 6" id="KW-0812">Transmembrane</keyword>
<feature type="transmembrane region" description="Helical" evidence="6">
    <location>
        <begin position="54"/>
        <end position="73"/>
    </location>
</feature>
<comment type="caution">
    <text evidence="8">The sequence shown here is derived from an EMBL/GenBank/DDBJ whole genome shotgun (WGS) entry which is preliminary data.</text>
</comment>
<evidence type="ECO:0000256" key="4">
    <source>
        <dbReference type="ARBA" id="ARBA00022989"/>
    </source>
</evidence>
<comment type="subcellular location">
    <subcellularLocation>
        <location evidence="1">Endomembrane system</location>
        <topology evidence="1">Multi-pass membrane protein</topology>
    </subcellularLocation>
</comment>
<feature type="domain" description="CWH43-like N-terminal" evidence="7">
    <location>
        <begin position="5"/>
        <end position="168"/>
    </location>
</feature>
<sequence>MQQIDTGAKPPESGIFGFMINGSAFLGAVTMYVRYLIVKKQNEITDFISPSCNVLALCVGLLGCIGMCIVASFQELTVPAVHDGGALVAFVSGALYILIQTVISYRSCPQWSTPCTCHTRLFISIMTSIAIIPSILFGMLLNEYTNWLYGLGRLAAVIQHLTFLSLIACASLISITKIDWNPGEKVKPH</sequence>
<keyword evidence="9" id="KW-1185">Reference proteome</keyword>
<comment type="similarity">
    <text evidence="2">Belongs to the DRAM/TMEM150 family.</text>
</comment>
<dbReference type="Pfam" id="PF10277">
    <property type="entry name" value="Frag1"/>
    <property type="match status" value="1"/>
</dbReference>
<proteinExistence type="inferred from homology"/>
<evidence type="ECO:0000259" key="7">
    <source>
        <dbReference type="Pfam" id="PF10277"/>
    </source>
</evidence>
<dbReference type="EMBL" id="JAIPUX010005290">
    <property type="protein sequence ID" value="KAH0616994.1"/>
    <property type="molecule type" value="Genomic_DNA"/>
</dbReference>
<feature type="transmembrane region" description="Helical" evidence="6">
    <location>
        <begin position="147"/>
        <end position="175"/>
    </location>
</feature>